<dbReference type="EMBL" id="LN679998">
    <property type="protein sequence ID" value="CEJ74244.1"/>
    <property type="molecule type" value="Genomic_DNA"/>
</dbReference>
<evidence type="ECO:0000313" key="2">
    <source>
        <dbReference type="Proteomes" id="UP000032811"/>
    </source>
</evidence>
<name>A0ABP1XSS6_PARSO</name>
<dbReference type="GeneID" id="97537967"/>
<gene>
    <name evidence="1" type="ORF">ATCC9714_21321</name>
</gene>
<accession>A0ABP1XSS6</accession>
<evidence type="ECO:0000313" key="1">
    <source>
        <dbReference type="EMBL" id="CEJ74244.1"/>
    </source>
</evidence>
<protein>
    <submittedName>
        <fullName evidence="1">Uncharacterized protein</fullName>
    </submittedName>
</protein>
<organism evidence="1 2">
    <name type="scientific">Paraclostridium sordellii</name>
    <name type="common">Clostridium sordellii</name>
    <dbReference type="NCBI Taxonomy" id="1505"/>
    <lineage>
        <taxon>Bacteria</taxon>
        <taxon>Bacillati</taxon>
        <taxon>Bacillota</taxon>
        <taxon>Clostridia</taxon>
        <taxon>Peptostreptococcales</taxon>
        <taxon>Peptostreptococcaceae</taxon>
        <taxon>Paraclostridium</taxon>
    </lineage>
</organism>
<dbReference type="Proteomes" id="UP000032811">
    <property type="component" value="Chromosome 1"/>
</dbReference>
<sequence length="73" mass="8179">MSKAEDLNKVKKEASIQSVKETFFKPSDYKTYPNYMALAQCICGLEINGKIKFPESADKIMSAWGIKGGNKEE</sequence>
<dbReference type="RefSeq" id="WP_057545236.1">
    <property type="nucleotide sequence ID" value="NZ_CDNJ01000003.1"/>
</dbReference>
<reference evidence="1 2" key="1">
    <citation type="submission" date="2014-11" db="EMBL/GenBank/DDBJ databases">
        <authorList>
            <person name="Aslett M.A."/>
            <person name="De Silva N."/>
        </authorList>
    </citation>
    <scope>NUCLEOTIDE SEQUENCE [LARGE SCALE GENOMIC DNA]</scope>
    <source>
        <strain evidence="1 2">ATCC9714</strain>
    </source>
</reference>
<proteinExistence type="predicted"/>
<keyword evidence="2" id="KW-1185">Reference proteome</keyword>